<dbReference type="PANTHER" id="PTHR33121">
    <property type="entry name" value="CYCLIC DI-GMP PHOSPHODIESTERASE PDEF"/>
    <property type="match status" value="1"/>
</dbReference>
<dbReference type="InterPro" id="IPR001633">
    <property type="entry name" value="EAL_dom"/>
</dbReference>
<dbReference type="Proteomes" id="UP000031586">
    <property type="component" value="Unassembled WGS sequence"/>
</dbReference>
<dbReference type="PANTHER" id="PTHR33121:SF76">
    <property type="entry name" value="SIGNALING PROTEIN"/>
    <property type="match status" value="1"/>
</dbReference>
<dbReference type="PROSITE" id="PS50883">
    <property type="entry name" value="EAL"/>
    <property type="match status" value="1"/>
</dbReference>
<sequence length="272" mass="31186">MELKKQSDYEQYIRQDSLGEYYVVLNQYTFHSVYQPIFDKHQQMIGMEALLRIRGADGTNIRPDLFFADASIDTYFRLCIEFLSRAIHIRNFARHFAGSPIKLFLNVMPQTLLTLTKDIGFKDNGLLYKRLFELGMEPSDVVFAVVEESCGDTELLIQAVQLMRANGFLFAIDDFGSHHSDMSRVKQLCPDIIKIDRSYLLDYCSGDTLAIANAVDLAEEMNAKVVIEGVEENTQLSAMQALNLDYYQGFYLAKPNSIHHWTEQKETAKVLH</sequence>
<organism evidence="2 3">
    <name type="scientific">Vibrio owensii CAIM 1854 = LMG 25443</name>
    <dbReference type="NCBI Taxonomy" id="1229493"/>
    <lineage>
        <taxon>Bacteria</taxon>
        <taxon>Pseudomonadati</taxon>
        <taxon>Pseudomonadota</taxon>
        <taxon>Gammaproteobacteria</taxon>
        <taxon>Vibrionales</taxon>
        <taxon>Vibrionaceae</taxon>
        <taxon>Vibrio</taxon>
    </lineage>
</organism>
<accession>A0A0C1W4V0</accession>
<gene>
    <name evidence="2" type="ORF">H735_19700</name>
</gene>
<dbReference type="CDD" id="cd01948">
    <property type="entry name" value="EAL"/>
    <property type="match status" value="1"/>
</dbReference>
<evidence type="ECO:0000313" key="3">
    <source>
        <dbReference type="Proteomes" id="UP000031586"/>
    </source>
</evidence>
<dbReference type="GO" id="GO:0071111">
    <property type="term" value="F:cyclic-guanylate-specific phosphodiesterase activity"/>
    <property type="evidence" value="ECO:0007669"/>
    <property type="project" value="InterPro"/>
</dbReference>
<reference evidence="2 3" key="1">
    <citation type="submission" date="2014-07" db="EMBL/GenBank/DDBJ databases">
        <title>Unique and conserved regions in Vibrio harveyi and related species in comparison with the shrimp pathogen Vibrio harveyi CAIM 1792.</title>
        <authorList>
            <person name="Espinoza-Valles I."/>
            <person name="Vora G."/>
            <person name="Leekitcharoenphon P."/>
            <person name="Ussery D."/>
            <person name="Hoj L."/>
            <person name="Gomez-Gil B."/>
        </authorList>
    </citation>
    <scope>NUCLEOTIDE SEQUENCE [LARGE SCALE GENOMIC DNA]</scope>
    <source>
        <strain evidence="3">CAIM 1854 / LMG 25443</strain>
    </source>
</reference>
<dbReference type="PATRIC" id="fig|1229493.5.peg.3271"/>
<dbReference type="Pfam" id="PF00563">
    <property type="entry name" value="EAL"/>
    <property type="match status" value="1"/>
</dbReference>
<name>A0A0C1W4V0_9VIBR</name>
<protein>
    <submittedName>
        <fullName evidence="2">Diguanylate phosphodiesterase</fullName>
    </submittedName>
</protein>
<comment type="caution">
    <text evidence="2">The sequence shown here is derived from an EMBL/GenBank/DDBJ whole genome shotgun (WGS) entry which is preliminary data.</text>
</comment>
<dbReference type="EMBL" id="JPRD01000037">
    <property type="protein sequence ID" value="KIF51432.1"/>
    <property type="molecule type" value="Genomic_DNA"/>
</dbReference>
<dbReference type="AlphaFoldDB" id="A0A0C1W4V0"/>
<dbReference type="SUPFAM" id="SSF141868">
    <property type="entry name" value="EAL domain-like"/>
    <property type="match status" value="1"/>
</dbReference>
<dbReference type="SMART" id="SM00052">
    <property type="entry name" value="EAL"/>
    <property type="match status" value="1"/>
</dbReference>
<proteinExistence type="predicted"/>
<dbReference type="RefSeq" id="WP_020197053.1">
    <property type="nucleotide sequence ID" value="NZ_BAOH01000097.1"/>
</dbReference>
<evidence type="ECO:0000259" key="1">
    <source>
        <dbReference type="PROSITE" id="PS50883"/>
    </source>
</evidence>
<evidence type="ECO:0000313" key="2">
    <source>
        <dbReference type="EMBL" id="KIF51432.1"/>
    </source>
</evidence>
<feature type="domain" description="EAL" evidence="1">
    <location>
        <begin position="14"/>
        <end position="269"/>
    </location>
</feature>
<dbReference type="InterPro" id="IPR035919">
    <property type="entry name" value="EAL_sf"/>
</dbReference>
<dbReference type="InterPro" id="IPR050706">
    <property type="entry name" value="Cyclic-di-GMP_PDE-like"/>
</dbReference>
<dbReference type="Gene3D" id="3.20.20.450">
    <property type="entry name" value="EAL domain"/>
    <property type="match status" value="1"/>
</dbReference>